<gene>
    <name evidence="1" type="ordered locus">BN4_12058</name>
</gene>
<name>M1WWS3_PSEP2</name>
<reference evidence="2" key="2">
    <citation type="journal article" date="2013" name="Stand. Genomic Sci.">
        <title>Complete genome sequence of Desulfocapsa sulfexigens, a marine deltaproteobacterium specialized in disproportionating inorganic sulfur compounds.</title>
        <authorList>
            <person name="Finster K.W."/>
            <person name="Kjeldsen K.U."/>
            <person name="Kube M."/>
            <person name="Reinhardt R."/>
            <person name="Mussmann M."/>
            <person name="Amann R."/>
            <person name="Schreiber L."/>
        </authorList>
    </citation>
    <scope>NUCLEOTIDE SEQUENCE [LARGE SCALE GENOMIC DNA]</scope>
    <source>
        <strain evidence="2">DSM 10523 / SB164P1</strain>
    </source>
</reference>
<sequence length="20" mass="2110">MKEAYFAFGSAGKVVPTAVH</sequence>
<evidence type="ECO:0000313" key="1">
    <source>
        <dbReference type="EMBL" id="CCH49293.1"/>
    </source>
</evidence>
<reference evidence="1 2" key="1">
    <citation type="journal article" date="2013" name="PLoS ONE">
        <title>The first genomic and proteomic characterization of a deep-sea sulfate reducer: insights into the piezophilic lifestyle of Desulfovibrio piezophilus.</title>
        <authorList>
            <person name="Pradel N."/>
            <person name="Ji B."/>
            <person name="Gimenez G."/>
            <person name="Talla E."/>
            <person name="Lenoble P."/>
            <person name="Garel M."/>
            <person name="Tamburini C."/>
            <person name="Fourquet P."/>
            <person name="Lebrun R."/>
            <person name="Bertin P."/>
            <person name="Denis Y."/>
            <person name="Pophillat M."/>
            <person name="Barbe V."/>
            <person name="Ollivier B."/>
            <person name="Dolla A."/>
        </authorList>
    </citation>
    <scope>NUCLEOTIDE SEQUENCE [LARGE SCALE GENOMIC DNA]</scope>
    <source>
        <strain evidence="2">DSM 10523 / SB164P1</strain>
    </source>
</reference>
<evidence type="ECO:0000313" key="2">
    <source>
        <dbReference type="Proteomes" id="UP000011724"/>
    </source>
</evidence>
<dbReference type="HOGENOM" id="CLU_3428178_0_0_7"/>
<dbReference type="STRING" id="1322246.BN4_12058"/>
<dbReference type="Proteomes" id="UP000011724">
    <property type="component" value="Chromosome"/>
</dbReference>
<organism evidence="1 2">
    <name type="scientific">Pseudodesulfovibrio piezophilus (strain DSM 21447 / JCM 15486 / C1TLV30)</name>
    <name type="common">Desulfovibrio piezophilus</name>
    <dbReference type="NCBI Taxonomy" id="1322246"/>
    <lineage>
        <taxon>Bacteria</taxon>
        <taxon>Pseudomonadati</taxon>
        <taxon>Thermodesulfobacteriota</taxon>
        <taxon>Desulfovibrionia</taxon>
        <taxon>Desulfovibrionales</taxon>
        <taxon>Desulfovibrionaceae</taxon>
    </lineage>
</organism>
<accession>M1WWS3</accession>
<protein>
    <submittedName>
        <fullName evidence="1">Uncharacterized protein</fullName>
    </submittedName>
</protein>
<dbReference type="KEGG" id="dpi:BN4_12058"/>
<dbReference type="EMBL" id="FO203427">
    <property type="protein sequence ID" value="CCH49293.1"/>
    <property type="molecule type" value="Genomic_DNA"/>
</dbReference>
<proteinExistence type="predicted"/>
<keyword evidence="2" id="KW-1185">Reference proteome</keyword>
<dbReference type="AlphaFoldDB" id="M1WWS3"/>